<keyword evidence="9" id="KW-1185">Reference proteome</keyword>
<dbReference type="GO" id="GO:0006289">
    <property type="term" value="P:nucleotide-excision repair"/>
    <property type="evidence" value="ECO:0007669"/>
    <property type="project" value="UniProtKB-UniRule"/>
</dbReference>
<keyword evidence="5 7" id="KW-0234">DNA repair</keyword>
<name>A0A8J2JCK0_9HEXA</name>
<dbReference type="GO" id="GO:0006355">
    <property type="term" value="P:regulation of DNA-templated transcription"/>
    <property type="evidence" value="ECO:0007669"/>
    <property type="project" value="InterPro"/>
</dbReference>
<proteinExistence type="inferred from homology"/>
<keyword evidence="7" id="KW-0805">Transcription regulation</keyword>
<gene>
    <name evidence="8" type="ORF">AFUS01_LOCUS1176</name>
</gene>
<accession>A0A8J2JCK0</accession>
<keyword evidence="2 7" id="KW-0479">Metal-binding</keyword>
<comment type="function">
    <text evidence="7">Component of the general transcription and DNA repair factor IIH (TFIIH) core complex, which is involved in general and transcription-coupled nucleotide excision repair (NER) of damaged DNA and, when complexed to CAK, in RNA transcription by RNA polymerase II. In NER, TFIIH acts by opening DNA around the lesion to allow the excision of the damaged oligonucleotide and its replacement by a new DNA fragment. In transcription, TFIIH has an essential role in transcription initiation. When the pre-initiation complex (PIC) has been established, TFIIH is required for promoter opening and promoter escape. Phosphorylation of the C-terminal tail (CTD) of the largest subunit of RNA polymerase II by the kinase module CAK controls the initiation of transcription.</text>
</comment>
<comment type="subcellular location">
    <subcellularLocation>
        <location evidence="1 7">Nucleus</location>
    </subcellularLocation>
</comment>
<dbReference type="Proteomes" id="UP000708208">
    <property type="component" value="Unassembled WGS sequence"/>
</dbReference>
<comment type="similarity">
    <text evidence="7">Belongs to the TFB4 family.</text>
</comment>
<dbReference type="OrthoDB" id="17307at2759"/>
<dbReference type="GO" id="GO:0000439">
    <property type="term" value="C:transcription factor TFIIH core complex"/>
    <property type="evidence" value="ECO:0007669"/>
    <property type="project" value="UniProtKB-UniRule"/>
</dbReference>
<evidence type="ECO:0000256" key="1">
    <source>
        <dbReference type="ARBA" id="ARBA00004123"/>
    </source>
</evidence>
<dbReference type="EMBL" id="CAJVCH010006549">
    <property type="protein sequence ID" value="CAG7659352.1"/>
    <property type="molecule type" value="Genomic_DNA"/>
</dbReference>
<protein>
    <recommendedName>
        <fullName evidence="7">General transcription factor IIH subunit 3</fullName>
    </recommendedName>
    <alternativeName>
        <fullName evidence="7">General transcription factor IIH polypeptide 3</fullName>
    </alternativeName>
</protein>
<keyword evidence="3 7" id="KW-0227">DNA damage</keyword>
<sequence>MLQAGNQVAIIGSHLNNCHYIYPKEVVKGPKPVHRQQDGQYEVFYELEVTVREKVKEIVKEKSFVTSKDVANTRGGGNYTSCLASALSRALCYINRKEKELQSGEKLDSRILVISGSSESSAQYMAFMNAFFTAQKQGVTIDACVLGPYATLLGQGADLTGGIYLKPPQIPGLLQYLMWIFLPDVSMRKKLALPPQEPVDYRAACFCHRHLIEQGFVCSVCLSIFCKFSPICTTCHAVFKAPPMPAKIGKKKTR</sequence>
<dbReference type="GO" id="GO:0005675">
    <property type="term" value="C:transcription factor TFIIH holo complex"/>
    <property type="evidence" value="ECO:0007669"/>
    <property type="project" value="UniProtKB-UniRule"/>
</dbReference>
<evidence type="ECO:0000256" key="5">
    <source>
        <dbReference type="ARBA" id="ARBA00023204"/>
    </source>
</evidence>
<dbReference type="GO" id="GO:0008270">
    <property type="term" value="F:zinc ion binding"/>
    <property type="evidence" value="ECO:0007669"/>
    <property type="project" value="UniProtKB-KW"/>
</dbReference>
<keyword evidence="7" id="KW-0863">Zinc-finger</keyword>
<comment type="caution">
    <text evidence="8">The sequence shown here is derived from an EMBL/GenBank/DDBJ whole genome shotgun (WGS) entry which is preliminary data.</text>
</comment>
<evidence type="ECO:0000256" key="4">
    <source>
        <dbReference type="ARBA" id="ARBA00022833"/>
    </source>
</evidence>
<organism evidence="8 9">
    <name type="scientific">Allacma fusca</name>
    <dbReference type="NCBI Taxonomy" id="39272"/>
    <lineage>
        <taxon>Eukaryota</taxon>
        <taxon>Metazoa</taxon>
        <taxon>Ecdysozoa</taxon>
        <taxon>Arthropoda</taxon>
        <taxon>Hexapoda</taxon>
        <taxon>Collembola</taxon>
        <taxon>Symphypleona</taxon>
        <taxon>Sminthuridae</taxon>
        <taxon>Allacma</taxon>
    </lineage>
</organism>
<evidence type="ECO:0000313" key="9">
    <source>
        <dbReference type="Proteomes" id="UP000708208"/>
    </source>
</evidence>
<evidence type="ECO:0000313" key="8">
    <source>
        <dbReference type="EMBL" id="CAG7659352.1"/>
    </source>
</evidence>
<comment type="subunit">
    <text evidence="7">Part of a TFIID-containing RNA polymerase II pre-initiation complex that is composed of TBP and at least GTF2A1, GTF2A2, GTF2E1, GTF2E2, GTF2F1, GTF2H2, GTF2H3, GTF2H4, GTF2H5, GTF2B, TCEA1, ERCC2, ERCC3, TAF1, TAF2, TAF3, TAF4, TAF5, TAF6, TAF7, TAF8, TAF9, TAF10, TAF11, TAF12 and TAF13. Component of the 7-subunit TFIIH core complex composed of XPB/ERCC3, XPD/ERCC2, GTF2H1, GTF2H2, GTF2H3, GTF2H4 and GTF2H5, which is active in NER. The core complex associates with the 3-subunit CDK-activating kinase (CAK) module composed of CCNH/cyclin H, CDK7 and MNAT1 to form the 10-subunit holoenzyme (holo-TFIIH) active in transcription. Interacts with RARA; the interaction requires prior phosphorylation of RARA on 'Ser-369' which then enhances interaction of RARA with CDK7.</text>
</comment>
<evidence type="ECO:0000256" key="3">
    <source>
        <dbReference type="ARBA" id="ARBA00022763"/>
    </source>
</evidence>
<keyword evidence="7" id="KW-0804">Transcription</keyword>
<evidence type="ECO:0000256" key="2">
    <source>
        <dbReference type="ARBA" id="ARBA00022723"/>
    </source>
</evidence>
<dbReference type="InterPro" id="IPR004600">
    <property type="entry name" value="TFIIH_Tfb4/GTF2H3"/>
</dbReference>
<reference evidence="8" key="1">
    <citation type="submission" date="2021-06" db="EMBL/GenBank/DDBJ databases">
        <authorList>
            <person name="Hodson N. C."/>
            <person name="Mongue J. A."/>
            <person name="Jaron S. K."/>
        </authorList>
    </citation>
    <scope>NUCLEOTIDE SEQUENCE</scope>
</reference>
<dbReference type="Pfam" id="PF03850">
    <property type="entry name" value="Tfb4"/>
    <property type="match status" value="1"/>
</dbReference>
<dbReference type="AlphaFoldDB" id="A0A8J2JCK0"/>
<evidence type="ECO:0000256" key="7">
    <source>
        <dbReference type="RuleBase" id="RU368090"/>
    </source>
</evidence>
<keyword evidence="4 7" id="KW-0862">Zinc</keyword>
<dbReference type="PANTHER" id="PTHR12831:SF0">
    <property type="entry name" value="GENERAL TRANSCRIPTION FACTOR IIH SUBUNIT 3"/>
    <property type="match status" value="1"/>
</dbReference>
<evidence type="ECO:0000256" key="6">
    <source>
        <dbReference type="ARBA" id="ARBA00023242"/>
    </source>
</evidence>
<keyword evidence="6 7" id="KW-0539">Nucleus</keyword>
<dbReference type="PANTHER" id="PTHR12831">
    <property type="entry name" value="TRANSCRIPTION INITIATION FACTOR IIH TFIIH , POLYPEPTIDE 3-RELATED"/>
    <property type="match status" value="1"/>
</dbReference>